<evidence type="ECO:0000313" key="3">
    <source>
        <dbReference type="Proteomes" id="UP000052167"/>
    </source>
</evidence>
<dbReference type="EMBL" id="JOKJ01000019">
    <property type="protein sequence ID" value="KEQ05591.1"/>
    <property type="molecule type" value="Genomic_DNA"/>
</dbReference>
<evidence type="ECO:0000313" key="2">
    <source>
        <dbReference type="EMBL" id="KEQ05591.1"/>
    </source>
</evidence>
<dbReference type="Proteomes" id="UP000052167">
    <property type="component" value="Unassembled WGS sequence"/>
</dbReference>
<evidence type="ECO:0000256" key="1">
    <source>
        <dbReference type="SAM" id="Phobius"/>
    </source>
</evidence>
<proteinExistence type="predicted"/>
<organism evidence="2 3">
    <name type="scientific">Pseudorhizobium pelagicum</name>
    <dbReference type="NCBI Taxonomy" id="1509405"/>
    <lineage>
        <taxon>Bacteria</taxon>
        <taxon>Pseudomonadati</taxon>
        <taxon>Pseudomonadota</taxon>
        <taxon>Alphaproteobacteria</taxon>
        <taxon>Hyphomicrobiales</taxon>
        <taxon>Rhizobiaceae</taxon>
        <taxon>Rhizobium/Agrobacterium group</taxon>
        <taxon>Pseudorhizobium</taxon>
    </lineage>
</organism>
<dbReference type="RefSeq" id="WP_037189769.1">
    <property type="nucleotide sequence ID" value="NZ_JOKJ01000019.1"/>
</dbReference>
<keyword evidence="1" id="KW-0472">Membrane</keyword>
<keyword evidence="1" id="KW-1133">Transmembrane helix</keyword>
<comment type="caution">
    <text evidence="2">The sequence shown here is derived from an EMBL/GenBank/DDBJ whole genome shotgun (WGS) entry which is preliminary data.</text>
</comment>
<dbReference type="AlphaFoldDB" id="A0A922NXD6"/>
<sequence length="91" mass="10073">MEYLVLGLVVAVNFIIVKMKADRGRWEDALFDLGTLIVVMALFSGSYAGLIVGSVASLFISIYFFASPPTFFSGKNGFLQKFISRAKRTRP</sequence>
<keyword evidence="1" id="KW-0812">Transmembrane</keyword>
<name>A0A922NXD6_9HYPH</name>
<accession>A0A922NXD6</accession>
<reference evidence="2 3" key="1">
    <citation type="submission" date="2014-06" db="EMBL/GenBank/DDBJ databases">
        <title>Rhizobium pelagicum/R2-400B4.</title>
        <authorList>
            <person name="Kimes N.E."/>
            <person name="Lopez-Perez M."/>
        </authorList>
    </citation>
    <scope>NUCLEOTIDE SEQUENCE [LARGE SCALE GENOMIC DNA]</scope>
    <source>
        <strain evidence="2 3">R2-400B4</strain>
    </source>
</reference>
<feature type="transmembrane region" description="Helical" evidence="1">
    <location>
        <begin position="37"/>
        <end position="66"/>
    </location>
</feature>
<protein>
    <submittedName>
        <fullName evidence="2">Uncharacterized protein</fullName>
    </submittedName>
</protein>
<gene>
    <name evidence="2" type="ORF">GV68_08665</name>
</gene>
<keyword evidence="3" id="KW-1185">Reference proteome</keyword>